<comment type="function">
    <text evidence="12">Structural component of the gap junctions.</text>
</comment>
<evidence type="ECO:0000256" key="9">
    <source>
        <dbReference type="ARBA" id="ARBA00023065"/>
    </source>
</evidence>
<organism evidence="13 14">
    <name type="scientific">Halocaridina rubra</name>
    <name type="common">Hawaiian red shrimp</name>
    <dbReference type="NCBI Taxonomy" id="373956"/>
    <lineage>
        <taxon>Eukaryota</taxon>
        <taxon>Metazoa</taxon>
        <taxon>Ecdysozoa</taxon>
        <taxon>Arthropoda</taxon>
        <taxon>Crustacea</taxon>
        <taxon>Multicrustacea</taxon>
        <taxon>Malacostraca</taxon>
        <taxon>Eumalacostraca</taxon>
        <taxon>Eucarida</taxon>
        <taxon>Decapoda</taxon>
        <taxon>Pleocyemata</taxon>
        <taxon>Caridea</taxon>
        <taxon>Atyoidea</taxon>
        <taxon>Atyidae</taxon>
        <taxon>Halocaridina</taxon>
    </lineage>
</organism>
<accession>A0AAN8WVP0</accession>
<dbReference type="EMBL" id="JAXCGZ010018916">
    <property type="protein sequence ID" value="KAK7067145.1"/>
    <property type="molecule type" value="Genomic_DNA"/>
</dbReference>
<evidence type="ECO:0000256" key="7">
    <source>
        <dbReference type="ARBA" id="ARBA00022949"/>
    </source>
</evidence>
<evidence type="ECO:0000313" key="13">
    <source>
        <dbReference type="EMBL" id="KAK7067145.1"/>
    </source>
</evidence>
<dbReference type="GO" id="GO:0034220">
    <property type="term" value="P:monoatomic ion transmembrane transport"/>
    <property type="evidence" value="ECO:0007669"/>
    <property type="project" value="UniProtKB-KW"/>
</dbReference>
<dbReference type="AlphaFoldDB" id="A0AAN8WVP0"/>
<evidence type="ECO:0000313" key="14">
    <source>
        <dbReference type="Proteomes" id="UP001381693"/>
    </source>
</evidence>
<dbReference type="PRINTS" id="PR01262">
    <property type="entry name" value="INNEXIN"/>
</dbReference>
<evidence type="ECO:0000256" key="2">
    <source>
        <dbReference type="ARBA" id="ARBA00004651"/>
    </source>
</evidence>
<sequence>MHDVFGDIKSLVRLSDIHTDNNIFRLHYKATMFVLIVCSLLVTSRQYFGDPIDCVTSNVDPGLMDTYCWIHSTFTIPSHSGKDDTYHPHPGVGPNHDLVTKEPLEKKHHKYYQWVFLVLFLQALMFYIPRYFWKVWEGGKIKMLAADLNAPILDDDLKKDRREIIVRYFNANIGTHDFYAYKFFFCEALNFINVIIQIFITDRFLGGEFMRYGSDVVRISQEPLGTRNDPMDLLFPKVAKCTFQLYGASGSVEKHDGLCVLPLNILNEKIFIFIWFWFIVIAVFTALGLLYRLATIFLPSFRTLLLRTRSQLTSTSNVQDITKKCRIGDWFLLYHL</sequence>
<evidence type="ECO:0000256" key="8">
    <source>
        <dbReference type="ARBA" id="ARBA00022989"/>
    </source>
</evidence>
<keyword evidence="7" id="KW-0965">Cell junction</keyword>
<keyword evidence="14" id="KW-1185">Reference proteome</keyword>
<protein>
    <recommendedName>
        <fullName evidence="12">Innexin</fullName>
    </recommendedName>
</protein>
<dbReference type="InterPro" id="IPR000990">
    <property type="entry name" value="Innexin"/>
</dbReference>
<evidence type="ECO:0000256" key="12">
    <source>
        <dbReference type="RuleBase" id="RU010713"/>
    </source>
</evidence>
<keyword evidence="11 12" id="KW-0407">Ion channel</keyword>
<feature type="transmembrane region" description="Helical" evidence="12">
    <location>
        <begin position="111"/>
        <end position="133"/>
    </location>
</feature>
<keyword evidence="3 12" id="KW-0813">Transport</keyword>
<evidence type="ECO:0000256" key="6">
    <source>
        <dbReference type="ARBA" id="ARBA00022868"/>
    </source>
</evidence>
<feature type="transmembrane region" description="Helical" evidence="12">
    <location>
        <begin position="30"/>
        <end position="48"/>
    </location>
</feature>
<evidence type="ECO:0000256" key="11">
    <source>
        <dbReference type="ARBA" id="ARBA00023303"/>
    </source>
</evidence>
<gene>
    <name evidence="13" type="primary">Inx2_1</name>
    <name evidence="12" type="synonym">inx</name>
    <name evidence="13" type="ORF">SK128_018566</name>
</gene>
<dbReference type="GO" id="GO:0005243">
    <property type="term" value="F:gap junction channel activity"/>
    <property type="evidence" value="ECO:0007669"/>
    <property type="project" value="TreeGrafter"/>
</dbReference>
<name>A0AAN8WVP0_HALRR</name>
<keyword evidence="10 12" id="KW-0472">Membrane</keyword>
<comment type="similarity">
    <text evidence="12">Belongs to the pannexin family.</text>
</comment>
<dbReference type="Pfam" id="PF00876">
    <property type="entry name" value="Innexin"/>
    <property type="match status" value="1"/>
</dbReference>
<dbReference type="PROSITE" id="PS51013">
    <property type="entry name" value="PANNEXIN"/>
    <property type="match status" value="1"/>
</dbReference>
<dbReference type="PANTHER" id="PTHR11893">
    <property type="entry name" value="INNEXIN"/>
    <property type="match status" value="1"/>
</dbReference>
<keyword evidence="4" id="KW-1003">Cell membrane</keyword>
<proteinExistence type="inferred from homology"/>
<keyword evidence="6" id="KW-0303">Gap junction</keyword>
<dbReference type="GO" id="GO:0007602">
    <property type="term" value="P:phototransduction"/>
    <property type="evidence" value="ECO:0007669"/>
    <property type="project" value="TreeGrafter"/>
</dbReference>
<feature type="transmembrane region" description="Helical" evidence="12">
    <location>
        <begin position="179"/>
        <end position="200"/>
    </location>
</feature>
<evidence type="ECO:0000256" key="5">
    <source>
        <dbReference type="ARBA" id="ARBA00022692"/>
    </source>
</evidence>
<keyword evidence="8 12" id="KW-1133">Transmembrane helix</keyword>
<reference evidence="13 14" key="1">
    <citation type="submission" date="2023-11" db="EMBL/GenBank/DDBJ databases">
        <title>Halocaridina rubra genome assembly.</title>
        <authorList>
            <person name="Smith C."/>
        </authorList>
    </citation>
    <scope>NUCLEOTIDE SEQUENCE [LARGE SCALE GENOMIC DNA]</scope>
    <source>
        <strain evidence="13">EP-1</strain>
        <tissue evidence="13">Whole</tissue>
    </source>
</reference>
<evidence type="ECO:0000256" key="1">
    <source>
        <dbReference type="ARBA" id="ARBA00004610"/>
    </source>
</evidence>
<feature type="non-terminal residue" evidence="13">
    <location>
        <position position="336"/>
    </location>
</feature>
<comment type="caution">
    <text evidence="13">The sequence shown here is derived from an EMBL/GenBank/DDBJ whole genome shotgun (WGS) entry which is preliminary data.</text>
</comment>
<dbReference type="Proteomes" id="UP001381693">
    <property type="component" value="Unassembled WGS sequence"/>
</dbReference>
<keyword evidence="9 12" id="KW-0406">Ion transport</keyword>
<dbReference type="GO" id="GO:0005921">
    <property type="term" value="C:gap junction"/>
    <property type="evidence" value="ECO:0007669"/>
    <property type="project" value="UniProtKB-SubCell"/>
</dbReference>
<keyword evidence="5 12" id="KW-0812">Transmembrane</keyword>
<feature type="transmembrane region" description="Helical" evidence="12">
    <location>
        <begin position="270"/>
        <end position="294"/>
    </location>
</feature>
<evidence type="ECO:0000256" key="3">
    <source>
        <dbReference type="ARBA" id="ARBA00022448"/>
    </source>
</evidence>
<dbReference type="GO" id="GO:0005886">
    <property type="term" value="C:plasma membrane"/>
    <property type="evidence" value="ECO:0007669"/>
    <property type="project" value="UniProtKB-SubCell"/>
</dbReference>
<dbReference type="PANTHER" id="PTHR11893:SF41">
    <property type="entry name" value="INNEXIN INX2"/>
    <property type="match status" value="1"/>
</dbReference>
<evidence type="ECO:0000256" key="10">
    <source>
        <dbReference type="ARBA" id="ARBA00023136"/>
    </source>
</evidence>
<comment type="subcellular location">
    <subcellularLocation>
        <location evidence="1">Cell junction</location>
        <location evidence="1">Gap junction</location>
    </subcellularLocation>
    <subcellularLocation>
        <location evidence="2 12">Cell membrane</location>
        <topology evidence="2 12">Multi-pass membrane protein</topology>
    </subcellularLocation>
</comment>
<evidence type="ECO:0000256" key="4">
    <source>
        <dbReference type="ARBA" id="ARBA00022475"/>
    </source>
</evidence>